<accession>A0ACB9YIZ1</accession>
<keyword evidence="2" id="KW-1185">Reference proteome</keyword>
<dbReference type="EMBL" id="MU393658">
    <property type="protein sequence ID" value="KAI4859091.1"/>
    <property type="molecule type" value="Genomic_DNA"/>
</dbReference>
<proteinExistence type="predicted"/>
<evidence type="ECO:0000313" key="2">
    <source>
        <dbReference type="Proteomes" id="UP001497700"/>
    </source>
</evidence>
<dbReference type="Proteomes" id="UP001497700">
    <property type="component" value="Unassembled WGS sequence"/>
</dbReference>
<comment type="caution">
    <text evidence="1">The sequence shown here is derived from an EMBL/GenBank/DDBJ whole genome shotgun (WGS) entry which is preliminary data.</text>
</comment>
<organism evidence="1 2">
    <name type="scientific">Hypoxylon rubiginosum</name>
    <dbReference type="NCBI Taxonomy" id="110542"/>
    <lineage>
        <taxon>Eukaryota</taxon>
        <taxon>Fungi</taxon>
        <taxon>Dikarya</taxon>
        <taxon>Ascomycota</taxon>
        <taxon>Pezizomycotina</taxon>
        <taxon>Sordariomycetes</taxon>
        <taxon>Xylariomycetidae</taxon>
        <taxon>Xylariales</taxon>
        <taxon>Hypoxylaceae</taxon>
        <taxon>Hypoxylon</taxon>
    </lineage>
</organism>
<sequence>MPQHTGFDKSSSNTLLLFGPQALSYDEAYFERVRLNVLGNEKNRWIRDVIEDLPSYWEELSEAIPSLSSIPGQAWLQRLSHWLLNGISEEQRTSPTPNIILSPIVVIGHLIEYIQHTTNEPRGQSGFGEEGYEQNLSNTETLGFCVGILSAFVVSSSLTRAQFCQNGAAALRLAMVIGGLVDAQDMKIAESQSISLATTWKAEQTPSKLHEVLESFPDTYVSVSYDENRATITTSEVTLSNLKGRLSEVGITTNEIGLHGRFHTSLHNSDLKAVVSFCEGHPGFRFPSASKLVMPTRSNLGGHSITQGYLHETALREILVEHCDWAKSFRAVSSTFLANKGSRVVVFGSERCIPPSIQRTLNAEVTYSRDTNANESLGSIVRDDDIAVVGMSCNVAGAQDLDQFWQILIDGKSQHKEVSNQRFEFETVFRPESDPNRKWYANFIEDYDAFDHKFFKKTPREAASMDPQQRLLYQAAYQAVAQSGYFQKQLTGLDTQIGCYIGCCAVDYESNVSHHAPNAFSATGNLRAFIAGKISHYFGWTGPGLTIDTACSASAVAIHQACRAILSGDCTAALAGGTNFISTPIWFQNLGAASFLSPTGQCKPFDAKADGYCRGEAVAAVFLKKMSQAIADGDQIFGTISGTAVYQNQNCTPIFVPNAPSLSDLFRTVLRSSGIDSKQIAFVEAHGTGTPVGDPAEYESIRQVFAGRPGSVPLQFGSVKGLVGHTEGSSGVVSLIKVLLMMNKGYIPPQPSHSVMNPSINISQSDNMAITTKALPWQSDFKAALINNYGASGSNASLIVKQAPRLVSASSPKGPATPTKTPFYITGFDEKSTRAYVTKLRQFIKAQATSGTKIGLEDLAFNLARQSNWALESSLIFSCQTVDELDQKLAAFEAGDSSLTSITPPAPRPVILCFGGQISTFVGLDRQVYEEIKVLRDNLDKCDAICKSIGAGSIYPGIFQREPVEDVTKLQPMLFAIQYACAMSWIECGVRPAAIVGHSFGELTALCVSGALSLKDSLRMILGRSKLIKSSWGPEKGAMMAVESDRDIVERLLFESDSEATIACFNGPRSFTLAGSINSIDELASYISSSQSYSSIKYKKLNVTNAFHSTLVDHLKPELEKIGRDLNFMKPKIALERATETKDTNGPTAAFVPDHMRNPVYFDHAVQRLSRQYPSAIWLEAGSNSTITLMAGRALNMPKTSHFQAFNITSGQGLPQIADTALSLWKAGLRVAFWAHSKSQTYQYAAMLLPPYQFDKQRHWLEFKQPPKYGSADLALSGPQDSKVEELPTTLFSFLGYRDNSQDLPRFRINTMIEKYKDIVSGHVIAKTAPICPATLQVEMAIEALLSIQPELQKENMHPQICNVINQSPICINPSRSVFLNLARIASDKYVWNFEIVSNDEKPGETTHVTGELRFQTPDDAQYRLEFSRLERLVNHKRCREVLDCDDADDIIQGRSIYKVFSEVVDYGKAFYGLQKLVGRGTESAGRVLKKYSGETWLDAFLGDCFSQVGGIWVNCIANESDKDMFIANGFEQWMRSPKVFKYEGGPYDQQEEWHVLAHHNLAESGNAYTTDIFIFDASSGDLVEVILGINYAKVPLLSMSKLLTRLTPGLAPVKAHTEDTSKQSHHDQASSATNNAVPSPAGGSQKRNNGSRKAELRTKLKAVVADITGLEPEEITDTVELADVGIDSLMGMEMAREVESTFECTLDVDELMNVTDMPSLLRCLMLALGESGDDESDTDSGDTSGENTTSPEDTPPSSNATSIHTRDENPSKGYSAIPNDTAVNLPVSVILDAFRESKLRTDHFIEEHRCSGYLYNVMPKQAKLCIQLTVEAFKELGCDMAAAQPGQVLERIPFAPEHDRLQTYLYGMLEETRIVDLDNGRITRTAIPLPTKTSDEILQDLVRNYPDHNYANQLAHWTGSHLAQVLSGKADGIQLIFGNTKGRELVAGLYGDSLLNKLSTQQMMDFLTRLINKLSDLEEGGTLKILEMGAGTGGTTKWLVPMLAKLGYPIEYTFTDLASSFVAGARKKFKQYPFMKFAVHDIENPPSDSSLIGSQHIIIASNAVHATHSLTESTGNMRKFLRPDGFAMMLEMTNTLYWVDIIFGILEGWWLFDDGRKHAIANESRWERDLHSVGYGHVDWSDGESPEVGLQKVFIALASGPQFDRLPAASSSLGNVPAADPESNRSNVDAYIQSSSQGFRIPEYSGILSAVSSSSSSVLLTGATGSLGAHLVEHLARLPTVQTVYCMNRRGRTDPVARQMQALESKGIKLDASSLSKLKVFETDTSKPLLGLAQDQYDSLVKSVTHIIHNAWPMNGKKPTKSFEPQFRVMRNLIDLAAGASARRSAGSKISFQVVSSVGVVGHYPLHMNTPDIPEERMDIESVLPNGYNAAKYICERMLDETLHTMPDRFRPMVVRPAQIAGSTTTGYWNHMEHFSFLIKSAQTLRALPALEGPASLTPVDQVAATMADLLLGDAQPHPIYHIDNPVRQLWRDTLPVLADALAIPRDRIAPFKEWMRLVRNFPGVAEWDNPAWLLADFLEQDFERMSCGGVLMRTEKTQEHSATLRSVGPIGADVLNKYIQAWKDSGFLRR</sequence>
<name>A0ACB9YIZ1_9PEZI</name>
<evidence type="ECO:0000313" key="1">
    <source>
        <dbReference type="EMBL" id="KAI4859091.1"/>
    </source>
</evidence>
<protein>
    <submittedName>
        <fullName evidence="1">Polyketide synthase</fullName>
    </submittedName>
</protein>
<reference evidence="1 2" key="1">
    <citation type="journal article" date="2022" name="New Phytol.">
        <title>Ecological generalism drives hyperdiversity of secondary metabolite gene clusters in xylarialean endophytes.</title>
        <authorList>
            <person name="Franco M.E.E."/>
            <person name="Wisecaver J.H."/>
            <person name="Arnold A.E."/>
            <person name="Ju Y.M."/>
            <person name="Slot J.C."/>
            <person name="Ahrendt S."/>
            <person name="Moore L.P."/>
            <person name="Eastman K.E."/>
            <person name="Scott K."/>
            <person name="Konkel Z."/>
            <person name="Mondo S.J."/>
            <person name="Kuo A."/>
            <person name="Hayes R.D."/>
            <person name="Haridas S."/>
            <person name="Andreopoulos B."/>
            <person name="Riley R."/>
            <person name="LaButti K."/>
            <person name="Pangilinan J."/>
            <person name="Lipzen A."/>
            <person name="Amirebrahimi M."/>
            <person name="Yan J."/>
            <person name="Adam C."/>
            <person name="Keymanesh K."/>
            <person name="Ng V."/>
            <person name="Louie K."/>
            <person name="Northen T."/>
            <person name="Drula E."/>
            <person name="Henrissat B."/>
            <person name="Hsieh H.M."/>
            <person name="Youens-Clark K."/>
            <person name="Lutzoni F."/>
            <person name="Miadlikowska J."/>
            <person name="Eastwood D.C."/>
            <person name="Hamelin R.C."/>
            <person name="Grigoriev I.V."/>
            <person name="U'Ren J.M."/>
        </authorList>
    </citation>
    <scope>NUCLEOTIDE SEQUENCE [LARGE SCALE GENOMIC DNA]</scope>
    <source>
        <strain evidence="1 2">CBS 119005</strain>
    </source>
</reference>
<gene>
    <name evidence="1" type="ORF">F4820DRAFT_184055</name>
</gene>